<dbReference type="InterPro" id="IPR012610">
    <property type="entry name" value="SASP_SspH"/>
</dbReference>
<dbReference type="GO" id="GO:0042601">
    <property type="term" value="C:endospore-forming forespore"/>
    <property type="evidence" value="ECO:0007669"/>
    <property type="project" value="InterPro"/>
</dbReference>
<accession>A0A1H2UEB2</accession>
<dbReference type="STRING" id="1048340.SAMN05444487_10480"/>
<keyword evidence="3" id="KW-0749">Sporulation</keyword>
<comment type="subcellular location">
    <subcellularLocation>
        <location evidence="1">Spore core</location>
    </subcellularLocation>
</comment>
<evidence type="ECO:0000256" key="2">
    <source>
        <dbReference type="ARBA" id="ARBA00006573"/>
    </source>
</evidence>
<dbReference type="GO" id="GO:0030435">
    <property type="term" value="P:sporulation resulting in formation of a cellular spore"/>
    <property type="evidence" value="ECO:0007669"/>
    <property type="project" value="UniProtKB-KW"/>
</dbReference>
<sequence length="58" mass="6835">MDIQRAKQIIESPKEIEVRYQNTPVWIQNINESAQTARVYTGDQPDREMEVSVRELTE</sequence>
<proteinExistence type="inferred from homology"/>
<organism evidence="4 5">
    <name type="scientific">Marininema mesophilum</name>
    <dbReference type="NCBI Taxonomy" id="1048340"/>
    <lineage>
        <taxon>Bacteria</taxon>
        <taxon>Bacillati</taxon>
        <taxon>Bacillota</taxon>
        <taxon>Bacilli</taxon>
        <taxon>Bacillales</taxon>
        <taxon>Thermoactinomycetaceae</taxon>
        <taxon>Marininema</taxon>
    </lineage>
</organism>
<dbReference type="AlphaFoldDB" id="A0A1H2UEB2"/>
<dbReference type="HAMAP" id="MF_00667">
    <property type="entry name" value="SspH"/>
    <property type="match status" value="1"/>
</dbReference>
<evidence type="ECO:0000313" key="5">
    <source>
        <dbReference type="Proteomes" id="UP000198534"/>
    </source>
</evidence>
<dbReference type="OrthoDB" id="1683648at2"/>
<evidence type="ECO:0000256" key="3">
    <source>
        <dbReference type="ARBA" id="ARBA00022969"/>
    </source>
</evidence>
<evidence type="ECO:0000313" key="4">
    <source>
        <dbReference type="EMBL" id="SDW54491.1"/>
    </source>
</evidence>
<reference evidence="4 5" key="1">
    <citation type="submission" date="2016-10" db="EMBL/GenBank/DDBJ databases">
        <authorList>
            <person name="de Groot N.N."/>
        </authorList>
    </citation>
    <scope>NUCLEOTIDE SEQUENCE [LARGE SCALE GENOMIC DNA]</scope>
    <source>
        <strain evidence="4 5">DSM 45610</strain>
    </source>
</reference>
<dbReference type="GO" id="GO:0030436">
    <property type="term" value="P:asexual sporulation"/>
    <property type="evidence" value="ECO:0007669"/>
    <property type="project" value="InterPro"/>
</dbReference>
<evidence type="ECO:0000256" key="1">
    <source>
        <dbReference type="ARBA" id="ARBA00004288"/>
    </source>
</evidence>
<name>A0A1H2UEB2_9BACL</name>
<keyword evidence="5" id="KW-1185">Reference proteome</keyword>
<dbReference type="EMBL" id="FNNQ01000004">
    <property type="protein sequence ID" value="SDW54491.1"/>
    <property type="molecule type" value="Genomic_DNA"/>
</dbReference>
<dbReference type="Pfam" id="PF08141">
    <property type="entry name" value="SspH"/>
    <property type="match status" value="1"/>
</dbReference>
<dbReference type="RefSeq" id="WP_091737289.1">
    <property type="nucleotide sequence ID" value="NZ_FNNQ01000004.1"/>
</dbReference>
<protein>
    <submittedName>
        <fullName evidence="4">Small acid-soluble spore protein H (Minor)</fullName>
    </submittedName>
</protein>
<dbReference type="Proteomes" id="UP000198534">
    <property type="component" value="Unassembled WGS sequence"/>
</dbReference>
<gene>
    <name evidence="4" type="ORF">SAMN05444487_10480</name>
</gene>
<dbReference type="NCBIfam" id="TIGR02861">
    <property type="entry name" value="SASP_H"/>
    <property type="match status" value="1"/>
</dbReference>
<comment type="similarity">
    <text evidence="2">Belongs to the SspH family.</text>
</comment>